<reference evidence="1" key="1">
    <citation type="submission" date="2023-07" db="EMBL/GenBank/DDBJ databases">
        <authorList>
            <consortium name="AG Swart"/>
            <person name="Singh M."/>
            <person name="Singh A."/>
            <person name="Seah K."/>
            <person name="Emmerich C."/>
        </authorList>
    </citation>
    <scope>NUCLEOTIDE SEQUENCE</scope>
    <source>
        <strain evidence="1">DP1</strain>
    </source>
</reference>
<comment type="caution">
    <text evidence="1">The sequence shown here is derived from an EMBL/GenBank/DDBJ whole genome shotgun (WGS) entry which is preliminary data.</text>
</comment>
<keyword evidence="2" id="KW-1185">Reference proteome</keyword>
<dbReference type="EMBL" id="CAMPGE010015556">
    <property type="protein sequence ID" value="CAI2374168.1"/>
    <property type="molecule type" value="Genomic_DNA"/>
</dbReference>
<evidence type="ECO:0000313" key="1">
    <source>
        <dbReference type="EMBL" id="CAI2374168.1"/>
    </source>
</evidence>
<dbReference type="Proteomes" id="UP001295684">
    <property type="component" value="Unassembled WGS sequence"/>
</dbReference>
<sequence length="316" mass="37284">MIQSIFVHNQSNAVSLFNNDIPFFFSTGSSEINVDNSLFNMDVMHVPVMGGWKQISVSNSEVPQEMEPKRTSCLAKSPSTRKTALCDRDDVINKSLLRLIRKFFSSNYKEEYSYIRFINKDKRNLYYYCTSFLFVYKLLKNIQGCCAERQIKDCLRRMKAHGYQYFNNEFLRKSGIEVDEETREMIRILCYLINHKSMARAEKILGVTINPEVYEFTHLFKNSCSAYTHNLFNELCNNDYFIRIFRFFYTSFQTYKCDKEDTSLADRIIKRREKARICTDENIFVNNLKKFKPAKANLSKYLTKINSLAQVFGHHN</sequence>
<accession>A0AAD2CYZ3</accession>
<dbReference type="AlphaFoldDB" id="A0AAD2CYZ3"/>
<proteinExistence type="predicted"/>
<gene>
    <name evidence="1" type="ORF">ECRASSUSDP1_LOCUS15520</name>
</gene>
<evidence type="ECO:0000313" key="2">
    <source>
        <dbReference type="Proteomes" id="UP001295684"/>
    </source>
</evidence>
<organism evidence="1 2">
    <name type="scientific">Euplotes crassus</name>
    <dbReference type="NCBI Taxonomy" id="5936"/>
    <lineage>
        <taxon>Eukaryota</taxon>
        <taxon>Sar</taxon>
        <taxon>Alveolata</taxon>
        <taxon>Ciliophora</taxon>
        <taxon>Intramacronucleata</taxon>
        <taxon>Spirotrichea</taxon>
        <taxon>Hypotrichia</taxon>
        <taxon>Euplotida</taxon>
        <taxon>Euplotidae</taxon>
        <taxon>Moneuplotes</taxon>
    </lineage>
</organism>
<protein>
    <submittedName>
        <fullName evidence="1">Uncharacterized protein</fullName>
    </submittedName>
</protein>
<name>A0AAD2CYZ3_EUPCR</name>